<sequence>MTYADGNVTGNDFNQIVDSLKRRNRGGVLGQVMSWMKTVSSPTGGGIRHGMDLKGGTELGAAEQRQSIRRRRMTVRLKKQTLRSRRPEGQLRVDFGASSSGRVRTITPEQIDSSGRSAYLNRLLEPRRKKRVFLL</sequence>
<dbReference type="EMBL" id="CP019912">
    <property type="protein sequence ID" value="AQW31779.1"/>
    <property type="molecule type" value="Genomic_DNA"/>
</dbReference>
<evidence type="ECO:0000313" key="2">
    <source>
        <dbReference type="Proteomes" id="UP000189628"/>
    </source>
</evidence>
<name>A0A1U9VM78_9RALS</name>
<accession>A0A1U9VM78</accession>
<geneLocation type="plasmid" evidence="1">
    <name>unnamed</name>
</geneLocation>
<dbReference type="Proteomes" id="UP000189628">
    <property type="component" value="Plasmid unnamed"/>
</dbReference>
<evidence type="ECO:0000313" key="1">
    <source>
        <dbReference type="EMBL" id="AQW31779.1"/>
    </source>
</evidence>
<protein>
    <submittedName>
        <fullName evidence="1">Uncharacterized protein</fullName>
    </submittedName>
</protein>
<gene>
    <name evidence="1" type="ORF">B0B51_17680</name>
</gene>
<dbReference type="AlphaFoldDB" id="A0A1U9VM78"/>
<reference evidence="1 2" key="1">
    <citation type="submission" date="2017-02" db="EMBL/GenBank/DDBJ databases">
        <title>Blood Disease Bacterium A2-HR MARDI.</title>
        <authorList>
            <person name="Badrun R."/>
            <person name="Abu Bakar N."/>
            <person name="Laboh R."/>
        </authorList>
    </citation>
    <scope>NUCLEOTIDE SEQUENCE [LARGE SCALE GENOMIC DNA]</scope>
    <source>
        <strain evidence="1 2">A2-HR MARDI</strain>
        <plasmid evidence="2">Plasmid</plasmid>
    </source>
</reference>
<dbReference type="RefSeq" id="WP_078223307.1">
    <property type="nucleotide sequence ID" value="NZ_CP019912.1"/>
</dbReference>
<keyword evidence="1" id="KW-0614">Plasmid</keyword>
<proteinExistence type="predicted"/>
<organism evidence="1 2">
    <name type="scientific">blood disease bacterium A2-HR MARDI</name>
    <dbReference type="NCBI Taxonomy" id="1944648"/>
    <lineage>
        <taxon>Bacteria</taxon>
        <taxon>Pseudomonadati</taxon>
        <taxon>Pseudomonadota</taxon>
        <taxon>Betaproteobacteria</taxon>
        <taxon>Burkholderiales</taxon>
        <taxon>Burkholderiaceae</taxon>
        <taxon>Ralstonia</taxon>
        <taxon>Ralstonia solanacearum species complex</taxon>
    </lineage>
</organism>